<evidence type="ECO:0000313" key="2">
    <source>
        <dbReference type="Proteomes" id="UP000295117"/>
    </source>
</evidence>
<gene>
    <name evidence="1" type="ORF">DE4585_02651</name>
</gene>
<comment type="caution">
    <text evidence="1">The sequence shown here is derived from an EMBL/GenBank/DDBJ whole genome shotgun (WGS) entry which is preliminary data.</text>
</comment>
<proteinExistence type="predicted"/>
<reference evidence="1 2" key="1">
    <citation type="journal article" date="2019" name="Sci. Rep.">
        <title>Extended insight into the Mycobacterium chelonae-abscessus complex through whole genome sequencing of Mycobacterium salmoniphilum outbreak and Mycobacterium salmoniphilum-like strains.</title>
        <authorList>
            <person name="Behra P.R.K."/>
            <person name="Das S."/>
            <person name="Pettersson B.M.F."/>
            <person name="Shirreff L."/>
            <person name="DuCote T."/>
            <person name="Jacobsson K.G."/>
            <person name="Ennis D.G."/>
            <person name="Kirsebom L.A."/>
        </authorList>
    </citation>
    <scope>NUCLEOTIDE SEQUENCE [LARGE SCALE GENOMIC DNA]</scope>
    <source>
        <strain evidence="1 2">DE 4585</strain>
    </source>
</reference>
<evidence type="ECO:0000313" key="1">
    <source>
        <dbReference type="EMBL" id="TDZ82122.1"/>
    </source>
</evidence>
<name>A0A4V3HY79_9MYCO</name>
<dbReference type="Proteomes" id="UP000295117">
    <property type="component" value="Unassembled WGS sequence"/>
</dbReference>
<dbReference type="AlphaFoldDB" id="A0A4V3HY79"/>
<accession>A0A4V3HY79</accession>
<dbReference type="EMBL" id="PECH01000007">
    <property type="protein sequence ID" value="TDZ82122.1"/>
    <property type="molecule type" value="Genomic_DNA"/>
</dbReference>
<protein>
    <submittedName>
        <fullName evidence="1">Uncharacterized protein</fullName>
    </submittedName>
</protein>
<sequence length="147" mass="15933">MAGICALALIFGAVAIKWHSHIRTEHDRTLQKQPAIALCQNAIRKAVHQHLSYTDISAPEQAAITASARFTGAEGNYEPLSFDNFGVPTSLGRSRSSVLTNWQISGHLSLDGKLPFASGLGSENRFMCSAIVFDDDTIYVASTQIIQ</sequence>
<organism evidence="1 2">
    <name type="scientific">Mycobacteroides salmoniphilum</name>
    <dbReference type="NCBI Taxonomy" id="404941"/>
    <lineage>
        <taxon>Bacteria</taxon>
        <taxon>Bacillati</taxon>
        <taxon>Actinomycetota</taxon>
        <taxon>Actinomycetes</taxon>
        <taxon>Mycobacteriales</taxon>
        <taxon>Mycobacteriaceae</taxon>
        <taxon>Mycobacteroides</taxon>
    </lineage>
</organism>